<dbReference type="AlphaFoldDB" id="A0A195BBE4"/>
<proteinExistence type="predicted"/>
<gene>
    <name evidence="1" type="ORF">ALC53_07645</name>
</gene>
<accession>A0A195BBE4</accession>
<feature type="non-terminal residue" evidence="1">
    <location>
        <position position="1"/>
    </location>
</feature>
<protein>
    <submittedName>
        <fullName evidence="1">Uncharacterized protein</fullName>
    </submittedName>
</protein>
<sequence length="130" mass="13781">TVGWNLGSLANGNSSYDTVDWPDYSVGYSFSVRVASQALRAFSKCCSASLCSMFTKLEELGFCETGGVIEDELFPVLAIAVHEIKSEVLSSLDEVSTLKLLSPGVGVNGVTGALESHDCVLLSFTVLSHP</sequence>
<name>A0A195BBE4_9HYME</name>
<dbReference type="Proteomes" id="UP000078540">
    <property type="component" value="Unassembled WGS sequence"/>
</dbReference>
<organism evidence="1 2">
    <name type="scientific">Atta colombica</name>
    <dbReference type="NCBI Taxonomy" id="520822"/>
    <lineage>
        <taxon>Eukaryota</taxon>
        <taxon>Metazoa</taxon>
        <taxon>Ecdysozoa</taxon>
        <taxon>Arthropoda</taxon>
        <taxon>Hexapoda</taxon>
        <taxon>Insecta</taxon>
        <taxon>Pterygota</taxon>
        <taxon>Neoptera</taxon>
        <taxon>Endopterygota</taxon>
        <taxon>Hymenoptera</taxon>
        <taxon>Apocrita</taxon>
        <taxon>Aculeata</taxon>
        <taxon>Formicoidea</taxon>
        <taxon>Formicidae</taxon>
        <taxon>Myrmicinae</taxon>
        <taxon>Atta</taxon>
    </lineage>
</organism>
<evidence type="ECO:0000313" key="2">
    <source>
        <dbReference type="Proteomes" id="UP000078540"/>
    </source>
</evidence>
<keyword evidence="2" id="KW-1185">Reference proteome</keyword>
<dbReference type="EMBL" id="KQ976528">
    <property type="protein sequence ID" value="KYM81853.1"/>
    <property type="molecule type" value="Genomic_DNA"/>
</dbReference>
<reference evidence="1 2" key="1">
    <citation type="submission" date="2015-09" db="EMBL/GenBank/DDBJ databases">
        <title>Atta colombica WGS genome.</title>
        <authorList>
            <person name="Nygaard S."/>
            <person name="Hu H."/>
            <person name="Boomsma J."/>
            <person name="Zhang G."/>
        </authorList>
    </citation>
    <scope>NUCLEOTIDE SEQUENCE [LARGE SCALE GENOMIC DNA]</scope>
    <source>
        <strain evidence="1">Treedump-2</strain>
        <tissue evidence="1">Whole body</tissue>
    </source>
</reference>
<evidence type="ECO:0000313" key="1">
    <source>
        <dbReference type="EMBL" id="KYM81853.1"/>
    </source>
</evidence>